<dbReference type="PROSITE" id="PS50975">
    <property type="entry name" value="ATP_GRASP"/>
    <property type="match status" value="1"/>
</dbReference>
<evidence type="ECO:0000313" key="4">
    <source>
        <dbReference type="EMBL" id="MCP3427144.1"/>
    </source>
</evidence>
<dbReference type="SUPFAM" id="SSF51735">
    <property type="entry name" value="NAD(P)-binding Rossmann-fold domains"/>
    <property type="match status" value="1"/>
</dbReference>
<dbReference type="PROSITE" id="PS51186">
    <property type="entry name" value="GNAT"/>
    <property type="match status" value="1"/>
</dbReference>
<dbReference type="InterPro" id="IPR003781">
    <property type="entry name" value="CoA-bd"/>
</dbReference>
<dbReference type="Gene3D" id="3.40.50.720">
    <property type="entry name" value="NAD(P)-binding Rossmann-like Domain"/>
    <property type="match status" value="1"/>
</dbReference>
<dbReference type="SUPFAM" id="SSF56059">
    <property type="entry name" value="Glutathione synthetase ATP-binding domain-like"/>
    <property type="match status" value="1"/>
</dbReference>
<evidence type="ECO:0000259" key="3">
    <source>
        <dbReference type="PROSITE" id="PS51186"/>
    </source>
</evidence>
<dbReference type="SUPFAM" id="SSF52210">
    <property type="entry name" value="Succinyl-CoA synthetase domains"/>
    <property type="match status" value="2"/>
</dbReference>
<keyword evidence="4" id="KW-0808">Transferase</keyword>
<dbReference type="InterPro" id="IPR016102">
    <property type="entry name" value="Succinyl-CoA_synth-like"/>
</dbReference>
<protein>
    <submittedName>
        <fullName evidence="4">GNAT family N-acetyltransferase</fullName>
        <ecNumber evidence="4">2.3.1.-</ecNumber>
    </submittedName>
</protein>
<keyword evidence="1" id="KW-0547">Nucleotide-binding</keyword>
<accession>A0A9X2HGY0</accession>
<dbReference type="PANTHER" id="PTHR42793:SF1">
    <property type="entry name" value="PEPTIDYL-LYSINE N-ACETYLTRANSFERASE PATZ"/>
    <property type="match status" value="1"/>
</dbReference>
<dbReference type="CDD" id="cd04301">
    <property type="entry name" value="NAT_SF"/>
    <property type="match status" value="1"/>
</dbReference>
<feature type="domain" description="N-acetyltransferase" evidence="3">
    <location>
        <begin position="23"/>
        <end position="176"/>
    </location>
</feature>
<dbReference type="Proteomes" id="UP001139502">
    <property type="component" value="Unassembled WGS sequence"/>
</dbReference>
<dbReference type="Pfam" id="PF00583">
    <property type="entry name" value="Acetyltransf_1"/>
    <property type="match status" value="1"/>
</dbReference>
<evidence type="ECO:0000256" key="1">
    <source>
        <dbReference type="PROSITE-ProRule" id="PRU00409"/>
    </source>
</evidence>
<dbReference type="Gene3D" id="3.40.630.30">
    <property type="match status" value="1"/>
</dbReference>
<dbReference type="InterPro" id="IPR011761">
    <property type="entry name" value="ATP-grasp"/>
</dbReference>
<keyword evidence="1" id="KW-0067">ATP-binding</keyword>
<proteinExistence type="predicted"/>
<sequence>MAEPIPYPSHWEADVVLRDGATAHLRPVLPTDRDALTAMYSGQSERTIYLRFFTYKSTLSARELTRFTTVDHHDRVAFVMMNGDEMIGIGRYDRTDDPAEAEVAFFISDAHHGRGIGSILLEHLAAAGLENGITRFSAEVLPENRKMLDVFSDAGYELARGYDDGVIAVHFDIDPTAKSRAVMEAREHRAEAKSVSTLVAPRSVAVIGASRDGRQLGHEILVNIVEGGFTGAVYGVNPEALELAGMRCYASIGEVPEDVDLAVIAVPIAAVADVVEQCGRAGVRGVLIVTSGYADDGARGRARQQALVRTARTYGMRVVGPASLGVINTDPAVSLCASPRMGHPVHGTLGMFSQSAAIGAMLYTAAHRRAIGVSSVLSAGNRADVSGNDLMQYWEDDPDTLACCMYLESIGNPRKFSRIARRLARTKPLIVAKSEVTGVQLPPGHTGRTSSAPPRAISAMFRQAGVIRAETSEHLMDIAQVVVSQPLPAGRRVAVFSNAFALASVVSDACASHGVEVAHTEGALDTTSEDVDTLDLIRETVLGALGSSGVDAAVATFLPSPLVAIEDISEVLMDCAAQTGKPVVAAYAGILDASSVRRGIHPSPRVPEGGGPELPGLPCFESPGAAVGALAAIMEYAEWREKEEALLAEAEGTDRRAAERVIEEFAPRVPGEGLLRLDQDEASRLLGTYGIRVLRSEPFEDAEEAAAAAARIGYPVALKTTDPRMRHRLDLGGVRLGIEDEPSLRRDIDLMRRTLEPYGDFDLEVQAMAPPGQNCVVRAMEDPLLGPVISFGMAGDSVNLLDDWAHRVPPLTERDVRLMVRRPKASRKLFGYEGLPPVDVGRLEDLLRRVAQLKDLHPEIALMELNPVMVSEDSLTVLAAQVDLGNPRRRTDSARRTMPG</sequence>
<dbReference type="Gene3D" id="3.30.470.20">
    <property type="entry name" value="ATP-grasp fold, B domain"/>
    <property type="match status" value="1"/>
</dbReference>
<dbReference type="InterPro" id="IPR036291">
    <property type="entry name" value="NAD(P)-bd_dom_sf"/>
</dbReference>
<keyword evidence="4" id="KW-0012">Acyltransferase</keyword>
<dbReference type="InterPro" id="IPR032875">
    <property type="entry name" value="Succ_CoA_lig_flav_dom"/>
</dbReference>
<dbReference type="Gene3D" id="3.40.50.261">
    <property type="entry name" value="Succinyl-CoA synthetase domains"/>
    <property type="match status" value="2"/>
</dbReference>
<feature type="domain" description="ATP-grasp" evidence="2">
    <location>
        <begin position="683"/>
        <end position="893"/>
    </location>
</feature>
<evidence type="ECO:0000259" key="2">
    <source>
        <dbReference type="PROSITE" id="PS50975"/>
    </source>
</evidence>
<dbReference type="Pfam" id="PF13549">
    <property type="entry name" value="ATP-grasp_5"/>
    <property type="match status" value="1"/>
</dbReference>
<dbReference type="Pfam" id="PF13607">
    <property type="entry name" value="Succ_CoA_lig"/>
    <property type="match status" value="1"/>
</dbReference>
<dbReference type="AlphaFoldDB" id="A0A9X2HGY0"/>
<dbReference type="Gene3D" id="3.30.1490.20">
    <property type="entry name" value="ATP-grasp fold, A domain"/>
    <property type="match status" value="1"/>
</dbReference>
<evidence type="ECO:0000313" key="5">
    <source>
        <dbReference type="Proteomes" id="UP001139502"/>
    </source>
</evidence>
<dbReference type="EMBL" id="JANAFB010000055">
    <property type="protein sequence ID" value="MCP3427144.1"/>
    <property type="molecule type" value="Genomic_DNA"/>
</dbReference>
<dbReference type="GO" id="GO:0046872">
    <property type="term" value="F:metal ion binding"/>
    <property type="evidence" value="ECO:0007669"/>
    <property type="project" value="InterPro"/>
</dbReference>
<dbReference type="InterPro" id="IPR000182">
    <property type="entry name" value="GNAT_dom"/>
</dbReference>
<reference evidence="4" key="1">
    <citation type="submission" date="2022-06" db="EMBL/GenBank/DDBJ databases">
        <title>Rothia sp. isolated from sandalwood seedling.</title>
        <authorList>
            <person name="Tuikhar N."/>
            <person name="Kirdat K."/>
            <person name="Thorat V."/>
            <person name="Swetha P."/>
            <person name="Padma S."/>
            <person name="Sundararaj R."/>
            <person name="Yadav A."/>
        </authorList>
    </citation>
    <scope>NUCLEOTIDE SEQUENCE</scope>
    <source>
        <strain evidence="4">AR01</strain>
    </source>
</reference>
<dbReference type="Pfam" id="PF13380">
    <property type="entry name" value="CoA_binding_2"/>
    <property type="match status" value="1"/>
</dbReference>
<dbReference type="GO" id="GO:0005524">
    <property type="term" value="F:ATP binding"/>
    <property type="evidence" value="ECO:0007669"/>
    <property type="project" value="UniProtKB-UniRule"/>
</dbReference>
<dbReference type="SMART" id="SM00881">
    <property type="entry name" value="CoA_binding"/>
    <property type="match status" value="1"/>
</dbReference>
<dbReference type="RefSeq" id="WP_254168833.1">
    <property type="nucleotide sequence ID" value="NZ_JANAFB010000055.1"/>
</dbReference>
<dbReference type="GO" id="GO:0016747">
    <property type="term" value="F:acyltransferase activity, transferring groups other than amino-acyl groups"/>
    <property type="evidence" value="ECO:0007669"/>
    <property type="project" value="InterPro"/>
</dbReference>
<organism evidence="4 5">
    <name type="scientific">Rothia santali</name>
    <dbReference type="NCBI Taxonomy" id="2949643"/>
    <lineage>
        <taxon>Bacteria</taxon>
        <taxon>Bacillati</taxon>
        <taxon>Actinomycetota</taxon>
        <taxon>Actinomycetes</taxon>
        <taxon>Micrococcales</taxon>
        <taxon>Micrococcaceae</taxon>
        <taxon>Rothia</taxon>
    </lineage>
</organism>
<name>A0A9X2HGY0_9MICC</name>
<dbReference type="PANTHER" id="PTHR42793">
    <property type="entry name" value="COA BINDING DOMAIN CONTAINING PROTEIN"/>
    <property type="match status" value="1"/>
</dbReference>
<dbReference type="SUPFAM" id="SSF55729">
    <property type="entry name" value="Acyl-CoA N-acyltransferases (Nat)"/>
    <property type="match status" value="1"/>
</dbReference>
<dbReference type="EC" id="2.3.1.-" evidence="4"/>
<gene>
    <name evidence="4" type="ORF">NBM05_14280</name>
</gene>
<dbReference type="InterPro" id="IPR013815">
    <property type="entry name" value="ATP_grasp_subdomain_1"/>
</dbReference>
<dbReference type="InterPro" id="IPR016181">
    <property type="entry name" value="Acyl_CoA_acyltransferase"/>
</dbReference>
<keyword evidence="5" id="KW-1185">Reference proteome</keyword>
<comment type="caution">
    <text evidence="4">The sequence shown here is derived from an EMBL/GenBank/DDBJ whole genome shotgun (WGS) entry which is preliminary data.</text>
</comment>